<proteinExistence type="predicted"/>
<reference evidence="1" key="1">
    <citation type="journal article" date="2007" name="Microbiology">
        <title>Comparative analysis of the Corynebacterium glutamicum group and complete genome sequence of strain R.</title>
        <authorList>
            <person name="Yukawa H."/>
            <person name="Omumasaba C.A."/>
            <person name="Nonaka H."/>
            <person name="Kos P."/>
            <person name="Okai N."/>
            <person name="Suzuki N."/>
            <person name="Suda M."/>
            <person name="Tsuge Y."/>
            <person name="Watanabe J."/>
            <person name="Ikeda Y."/>
            <person name="Vertes A.A."/>
            <person name="Inui M."/>
        </authorList>
    </citation>
    <scope>NUCLEOTIDE SEQUENCE</scope>
    <source>
        <strain evidence="1">R</strain>
    </source>
</reference>
<dbReference type="KEGG" id="cgt:cgR_1887"/>
<sequence length="93" mass="10085">MAKDPEIILDLPDDWFQDALKTIEPALDEVAGKVADSITGVEVTVTARDDRDGRPVRLVTLAEAKGAAMQAKHGTLTRAAARQSLDVVRYSPR</sequence>
<evidence type="ECO:0000313" key="1">
    <source>
        <dbReference type="EMBL" id="BAF54882.1"/>
    </source>
</evidence>
<gene>
    <name evidence="1" type="ordered locus">cgR_1887</name>
</gene>
<organism evidence="1">
    <name type="scientific">Corynebacterium glutamicum (strain R)</name>
    <dbReference type="NCBI Taxonomy" id="340322"/>
    <lineage>
        <taxon>Bacteria</taxon>
        <taxon>Bacillati</taxon>
        <taxon>Actinomycetota</taxon>
        <taxon>Actinomycetes</taxon>
        <taxon>Mycobacteriales</taxon>
        <taxon>Corynebacteriaceae</taxon>
        <taxon>Corynebacterium</taxon>
    </lineage>
</organism>
<protein>
    <submittedName>
        <fullName evidence="1">Uncharacterized protein</fullName>
    </submittedName>
</protein>
<dbReference type="EMBL" id="AP009044">
    <property type="protein sequence ID" value="BAF54882.1"/>
    <property type="molecule type" value="Genomic_DNA"/>
</dbReference>
<dbReference type="AlphaFoldDB" id="A0AB72VBK7"/>
<accession>A0AB72VBK7</accession>
<name>A0AB72VBK7_CORGB</name>
<dbReference type="RefSeq" id="WP_011897453.1">
    <property type="nucleotide sequence ID" value="NC_009342.1"/>
</dbReference>
<dbReference type="Proteomes" id="UP000006698">
    <property type="component" value="Chromosome"/>
</dbReference>